<reference evidence="1" key="1">
    <citation type="submission" date="2018-05" db="EMBL/GenBank/DDBJ databases">
        <authorList>
            <person name="Lanie J.A."/>
            <person name="Ng W.-L."/>
            <person name="Kazmierczak K.M."/>
            <person name="Andrzejewski T.M."/>
            <person name="Davidsen T.M."/>
            <person name="Wayne K.J."/>
            <person name="Tettelin H."/>
            <person name="Glass J.I."/>
            <person name="Rusch D."/>
            <person name="Podicherti R."/>
            <person name="Tsui H.-C.T."/>
            <person name="Winkler M.E."/>
        </authorList>
    </citation>
    <scope>NUCLEOTIDE SEQUENCE</scope>
</reference>
<organism evidence="1">
    <name type="scientific">marine metagenome</name>
    <dbReference type="NCBI Taxonomy" id="408172"/>
    <lineage>
        <taxon>unclassified sequences</taxon>
        <taxon>metagenomes</taxon>
        <taxon>ecological metagenomes</taxon>
    </lineage>
</organism>
<dbReference type="SUPFAM" id="SSF53590">
    <property type="entry name" value="Nucleoside hydrolase"/>
    <property type="match status" value="1"/>
</dbReference>
<name>A0A382C7T0_9ZZZZ</name>
<evidence type="ECO:0000313" key="1">
    <source>
        <dbReference type="EMBL" id="SVB22120.1"/>
    </source>
</evidence>
<accession>A0A382C7T0</accession>
<dbReference type="AlphaFoldDB" id="A0A382C7T0"/>
<proteinExistence type="predicted"/>
<dbReference type="EMBL" id="UINC01033209">
    <property type="protein sequence ID" value="SVB22120.1"/>
    <property type="molecule type" value="Genomic_DNA"/>
</dbReference>
<protein>
    <recommendedName>
        <fullName evidence="2">Inosine/uridine-preferring nucleoside hydrolase domain-containing protein</fullName>
    </recommendedName>
</protein>
<sequence>MTKKIIIDTDPAMGTKGGDPEDCFAIMMAFNSPELEIL</sequence>
<gene>
    <name evidence="1" type="ORF">METZ01_LOCUS174974</name>
</gene>
<evidence type="ECO:0008006" key="2">
    <source>
        <dbReference type="Google" id="ProtNLM"/>
    </source>
</evidence>
<dbReference type="GO" id="GO:0016799">
    <property type="term" value="F:hydrolase activity, hydrolyzing N-glycosyl compounds"/>
    <property type="evidence" value="ECO:0007669"/>
    <property type="project" value="InterPro"/>
</dbReference>
<dbReference type="InterPro" id="IPR036452">
    <property type="entry name" value="Ribo_hydro-like"/>
</dbReference>
<dbReference type="Gene3D" id="3.90.245.10">
    <property type="entry name" value="Ribonucleoside hydrolase-like"/>
    <property type="match status" value="1"/>
</dbReference>
<feature type="non-terminal residue" evidence="1">
    <location>
        <position position="38"/>
    </location>
</feature>